<comment type="caution">
    <text evidence="2">The sequence shown here is derived from an EMBL/GenBank/DDBJ whole genome shotgun (WGS) entry which is preliminary data.</text>
</comment>
<feature type="domain" description="Ubiquitin-like" evidence="1">
    <location>
        <begin position="16"/>
        <end position="66"/>
    </location>
</feature>
<dbReference type="STRING" id="59895.A0A103YFG8"/>
<accession>A0A103YFG8</accession>
<evidence type="ECO:0000313" key="3">
    <source>
        <dbReference type="Proteomes" id="UP000243975"/>
    </source>
</evidence>
<dbReference type="InterPro" id="IPR000626">
    <property type="entry name" value="Ubiquitin-like_dom"/>
</dbReference>
<gene>
    <name evidence="2" type="ORF">Ccrd_013511</name>
</gene>
<evidence type="ECO:0000259" key="1">
    <source>
        <dbReference type="PROSITE" id="PS50053"/>
    </source>
</evidence>
<dbReference type="Gramene" id="KVI08121">
    <property type="protein sequence ID" value="KVI08121"/>
    <property type="gene ID" value="Ccrd_013511"/>
</dbReference>
<reference evidence="2 3" key="1">
    <citation type="journal article" date="2016" name="Sci. Rep.">
        <title>The genome sequence of the outbreeding globe artichoke constructed de novo incorporating a phase-aware low-pass sequencing strategy of F1 progeny.</title>
        <authorList>
            <person name="Scaglione D."/>
            <person name="Reyes-Chin-Wo S."/>
            <person name="Acquadro A."/>
            <person name="Froenicke L."/>
            <person name="Portis E."/>
            <person name="Beitel C."/>
            <person name="Tirone M."/>
            <person name="Mauro R."/>
            <person name="Lo Monaco A."/>
            <person name="Mauromicale G."/>
            <person name="Faccioli P."/>
            <person name="Cattivelli L."/>
            <person name="Rieseberg L."/>
            <person name="Michelmore R."/>
            <person name="Lanteri S."/>
        </authorList>
    </citation>
    <scope>NUCLEOTIDE SEQUENCE [LARGE SCALE GENOMIC DNA]</scope>
    <source>
        <strain evidence="2">2C</strain>
    </source>
</reference>
<dbReference type="GO" id="GO:0031593">
    <property type="term" value="F:polyubiquitin modification-dependent protein binding"/>
    <property type="evidence" value="ECO:0007669"/>
    <property type="project" value="TreeGrafter"/>
</dbReference>
<dbReference type="PANTHER" id="PTHR10677:SF55">
    <property type="entry name" value="UBIQUILIN-1-RELATED"/>
    <property type="match status" value="1"/>
</dbReference>
<proteinExistence type="predicted"/>
<dbReference type="SMART" id="SM00213">
    <property type="entry name" value="UBQ"/>
    <property type="match status" value="1"/>
</dbReference>
<dbReference type="GO" id="GO:0006511">
    <property type="term" value="P:ubiquitin-dependent protein catabolic process"/>
    <property type="evidence" value="ECO:0007669"/>
    <property type="project" value="TreeGrafter"/>
</dbReference>
<dbReference type="Proteomes" id="UP000243975">
    <property type="component" value="Unassembled WGS sequence"/>
</dbReference>
<dbReference type="Pfam" id="PF00240">
    <property type="entry name" value="ubiquitin"/>
    <property type="match status" value="1"/>
</dbReference>
<dbReference type="GO" id="GO:0005829">
    <property type="term" value="C:cytosol"/>
    <property type="evidence" value="ECO:0007669"/>
    <property type="project" value="TreeGrafter"/>
</dbReference>
<dbReference type="PROSITE" id="PS50053">
    <property type="entry name" value="UBIQUITIN_2"/>
    <property type="match status" value="1"/>
</dbReference>
<sequence length="134" mass="15035">MVVRFKPDRSKVHSFESSVESFKSVFAQNCDIPAEQPRLIYKGRIHKDDQTVKSYGVEAEHTIHLVRGFVPAASINSAEDNDKDAYKDEDDSGFMILSSASGWGYLNDSAVVKATCDKERNPHLQEIIEFPSVI</sequence>
<dbReference type="InterPro" id="IPR029071">
    <property type="entry name" value="Ubiquitin-like_domsf"/>
</dbReference>
<dbReference type="PANTHER" id="PTHR10677">
    <property type="entry name" value="UBIQUILIN"/>
    <property type="match status" value="1"/>
</dbReference>
<feature type="non-terminal residue" evidence="2">
    <location>
        <position position="134"/>
    </location>
</feature>
<organism evidence="2 3">
    <name type="scientific">Cynara cardunculus var. scolymus</name>
    <name type="common">Globe artichoke</name>
    <name type="synonym">Cynara scolymus</name>
    <dbReference type="NCBI Taxonomy" id="59895"/>
    <lineage>
        <taxon>Eukaryota</taxon>
        <taxon>Viridiplantae</taxon>
        <taxon>Streptophyta</taxon>
        <taxon>Embryophyta</taxon>
        <taxon>Tracheophyta</taxon>
        <taxon>Spermatophyta</taxon>
        <taxon>Magnoliopsida</taxon>
        <taxon>eudicotyledons</taxon>
        <taxon>Gunneridae</taxon>
        <taxon>Pentapetalae</taxon>
        <taxon>asterids</taxon>
        <taxon>campanulids</taxon>
        <taxon>Asterales</taxon>
        <taxon>Asteraceae</taxon>
        <taxon>Carduoideae</taxon>
        <taxon>Cardueae</taxon>
        <taxon>Carduinae</taxon>
        <taxon>Cynara</taxon>
    </lineage>
</organism>
<name>A0A103YFG8_CYNCS</name>
<dbReference type="Gene3D" id="3.10.20.90">
    <property type="entry name" value="Phosphatidylinositol 3-kinase Catalytic Subunit, Chain A, domain 1"/>
    <property type="match status" value="1"/>
</dbReference>
<dbReference type="AlphaFoldDB" id="A0A103YFG8"/>
<protein>
    <submittedName>
        <fullName evidence="2">Ubiquilin</fullName>
    </submittedName>
</protein>
<keyword evidence="3" id="KW-1185">Reference proteome</keyword>
<dbReference type="InterPro" id="IPR015496">
    <property type="entry name" value="Ubiquilin"/>
</dbReference>
<dbReference type="SUPFAM" id="SSF54236">
    <property type="entry name" value="Ubiquitin-like"/>
    <property type="match status" value="1"/>
</dbReference>
<dbReference type="EMBL" id="LEKV01001265">
    <property type="protein sequence ID" value="KVI08121.1"/>
    <property type="molecule type" value="Genomic_DNA"/>
</dbReference>
<evidence type="ECO:0000313" key="2">
    <source>
        <dbReference type="EMBL" id="KVI08121.1"/>
    </source>
</evidence>